<protein>
    <submittedName>
        <fullName evidence="1">Uncharacterized protein</fullName>
    </submittedName>
</protein>
<reference evidence="1" key="1">
    <citation type="submission" date="2023-03" db="EMBL/GenBank/DDBJ databases">
        <title>Andean soil-derived lignocellulolytic bacterial consortium as a source of novel taxa and putative plastic-active enzymes.</title>
        <authorList>
            <person name="Diaz-Garcia L."/>
            <person name="Chuvochina M."/>
            <person name="Feuerriegel G."/>
            <person name="Bunk B."/>
            <person name="Sproer C."/>
            <person name="Streit W.R."/>
            <person name="Rodriguez L.M."/>
            <person name="Overmann J."/>
            <person name="Jimenez D.J."/>
        </authorList>
    </citation>
    <scope>NUCLEOTIDE SEQUENCE</scope>
    <source>
        <strain evidence="1">MAG 7</strain>
    </source>
</reference>
<organism evidence="1 2">
    <name type="scientific">Candidatus Pseudobacter hemicellulosilyticus</name>
    <dbReference type="NCBI Taxonomy" id="3121375"/>
    <lineage>
        <taxon>Bacteria</taxon>
        <taxon>Pseudomonadati</taxon>
        <taxon>Bacteroidota</taxon>
        <taxon>Chitinophagia</taxon>
        <taxon>Chitinophagales</taxon>
        <taxon>Chitinophagaceae</taxon>
        <taxon>Pseudobacter</taxon>
    </lineage>
</organism>
<sequence length="268" mass="30301">MYPVLTETAILQKIDQAFNGIPAYDYPAGNKEDIKYSFFLDLEHGYCETAGSCIHLYGDGARWAIVQEKCGYMNRGGNAAIQLDYIGNCITYSIEKYPERSYISNSISIALISGAEYERIANSEDAEDGMETFELISPSVAAIEVHGQTVNMEQDIEKYITLGIHPRDYDNPKRLVGFGDLVRYLSDTRPELVSATEQELRTLLPLDLPKLLMLGKFHYSSAYEKDCPPSLQEMYQLIAKVLVNNDPAHWQPILEPNNHWSNWESGNL</sequence>
<gene>
    <name evidence="1" type="ORF">P0Y53_21500</name>
</gene>
<dbReference type="Pfam" id="PF22535">
    <property type="entry name" value="DUF7003"/>
    <property type="match status" value="1"/>
</dbReference>
<evidence type="ECO:0000313" key="2">
    <source>
        <dbReference type="Proteomes" id="UP001220610"/>
    </source>
</evidence>
<dbReference type="EMBL" id="CP119311">
    <property type="protein sequence ID" value="WEK35073.1"/>
    <property type="molecule type" value="Genomic_DNA"/>
</dbReference>
<dbReference type="AlphaFoldDB" id="A0AAJ6BFG5"/>
<accession>A0AAJ6BFG5</accession>
<evidence type="ECO:0000313" key="1">
    <source>
        <dbReference type="EMBL" id="WEK35073.1"/>
    </source>
</evidence>
<dbReference type="InterPro" id="IPR054272">
    <property type="entry name" value="DUF7003"/>
</dbReference>
<proteinExistence type="predicted"/>
<name>A0AAJ6BFG5_9BACT</name>
<dbReference type="Proteomes" id="UP001220610">
    <property type="component" value="Chromosome"/>
</dbReference>